<evidence type="ECO:0000256" key="6">
    <source>
        <dbReference type="ARBA" id="ARBA00012448"/>
    </source>
</evidence>
<dbReference type="Pfam" id="PF17092">
    <property type="entry name" value="PCB_OB"/>
    <property type="match status" value="1"/>
</dbReference>
<evidence type="ECO:0000256" key="1">
    <source>
        <dbReference type="ARBA" id="ARBA00002624"/>
    </source>
</evidence>
<evidence type="ECO:0000256" key="23">
    <source>
        <dbReference type="ARBA" id="ARBA00023316"/>
    </source>
</evidence>
<dbReference type="SUPFAM" id="SSF53955">
    <property type="entry name" value="Lysozyme-like"/>
    <property type="match status" value="1"/>
</dbReference>
<evidence type="ECO:0000256" key="3">
    <source>
        <dbReference type="ARBA" id="ARBA00004752"/>
    </source>
</evidence>
<keyword evidence="9" id="KW-0997">Cell inner membrane</keyword>
<accession>A0A0M2V6C5</accession>
<evidence type="ECO:0000256" key="21">
    <source>
        <dbReference type="ARBA" id="ARBA00023251"/>
    </source>
</evidence>
<evidence type="ECO:0000256" key="4">
    <source>
        <dbReference type="ARBA" id="ARBA00007090"/>
    </source>
</evidence>
<sequence length="882" mass="97503">MSWVKKLLIVCLVVFFAGILTIVALYFYVKNDLPDVATLKEVKLQTPMQVYTADGQLISQFGEKRRIPLKLDEMPPLLLQAFLAIEDTRFYDHPGIDIIGIMRAASVVMSSGDFSQGASTITQQLARNFFLSREKKVMRKIKEVFLAFRIEQLLEKDEILELYLNKIELGHRSFGVGAAAQVYFGKTVDELTLDEIAIIAGLPKAPSILNPIRSPANAKNRRDIVLTRMRAINVITEEDYRAALAVPITSRLHGAQITASAPYIAEMVRQQMVQRFGEEVAYSEGYKVYTTVHSKQQHAARLALQQNLYQYDERHGYRGPVAQLWQSELAKAETEQADSPQFTETDRPEHAGIVAYLSQQQGIEDLLPAVVLTVSQNSAEVLLAGDQQVTLQWDGLKWARAYISDERQGIAPKSAAAILAPGMHILVRQQDEQWRLSQVPAASSALVAVNPQDGAIQALVGGYSFSQSQFNRATQAKRQVGSNIKPFIYSAALEQGYTLASVMNDAPIHQWDDNAGIAWRPRNSPAVYDGPIRIREALAKSKNVVSVRLLRGVGIDASIRYLQRFGFAASDLPRNETLSLGSASLTPLELVTGYAVFANGGFLVTPYVVDKVVNDQDEVIFQHQPRLACNDCQPEPEQHVAADADISIATNGSEPEQSADNEQQLHALFSSLQQAEQPEEQTATALLKAAEQVISSQNAFLIADALTSSVWGGGDWRQGTGWNGTAWRAQRLKRRDISAKTGTTNDFKDTWLSGFTASTAVTVWVGFDDANRSLGRAQWHANLGQDQSAGAESGARTALPAWLDYMSQVLPDYPQNPLPQPTGLSSVRIDLASGLLSRSNDHTSSFEYFKTGTEPTQYSQNTVQHIRFDNDKKAEPDETELF</sequence>
<comment type="caution">
    <text evidence="32">The sequence shown here is derived from an EMBL/GenBank/DDBJ whole genome shotgun (WGS) entry which is preliminary data.</text>
</comment>
<dbReference type="PANTHER" id="PTHR32282">
    <property type="entry name" value="BINDING PROTEIN TRANSPEPTIDASE, PUTATIVE-RELATED"/>
    <property type="match status" value="1"/>
</dbReference>
<evidence type="ECO:0000256" key="5">
    <source>
        <dbReference type="ARBA" id="ARBA00007739"/>
    </source>
</evidence>
<keyword evidence="19 28" id="KW-1133">Transmembrane helix</keyword>
<keyword evidence="18" id="KW-0573">Peptidoglycan synthesis</keyword>
<evidence type="ECO:0000256" key="7">
    <source>
        <dbReference type="ARBA" id="ARBA00018638"/>
    </source>
</evidence>
<dbReference type="PATRIC" id="fig|336831.14.peg.3025"/>
<dbReference type="InterPro" id="IPR031376">
    <property type="entry name" value="PCB_OB"/>
</dbReference>
<keyword evidence="14 28" id="KW-0812">Transmembrane</keyword>
<dbReference type="EC" id="3.4.16.4" evidence="6"/>
<evidence type="ECO:0000256" key="26">
    <source>
        <dbReference type="ARBA" id="ARBA00049902"/>
    </source>
</evidence>
<dbReference type="InterPro" id="IPR001264">
    <property type="entry name" value="Glyco_trans_51"/>
</dbReference>
<evidence type="ECO:0000256" key="20">
    <source>
        <dbReference type="ARBA" id="ARBA00023136"/>
    </source>
</evidence>
<dbReference type="SUPFAM" id="SSF56601">
    <property type="entry name" value="beta-lactamase/transpeptidase-like"/>
    <property type="match status" value="1"/>
</dbReference>
<dbReference type="GO" id="GO:0046677">
    <property type="term" value="P:response to antibiotic"/>
    <property type="evidence" value="ECO:0007669"/>
    <property type="project" value="UniProtKB-KW"/>
</dbReference>
<dbReference type="STRING" id="336831.WG68_06405"/>
<dbReference type="UniPathway" id="UPA00219"/>
<feature type="domain" description="Penicillin-binding protein transpeptidase" evidence="29">
    <location>
        <begin position="446"/>
        <end position="622"/>
    </location>
</feature>
<proteinExistence type="inferred from homology"/>
<evidence type="ECO:0000259" key="29">
    <source>
        <dbReference type="Pfam" id="PF00905"/>
    </source>
</evidence>
<dbReference type="Proteomes" id="UP000034228">
    <property type="component" value="Unassembled WGS sequence"/>
</dbReference>
<keyword evidence="20 28" id="KW-0472">Membrane</keyword>
<dbReference type="Gene3D" id="1.10.3810.10">
    <property type="entry name" value="Biosynthetic peptidoglycan transglycosylase-like"/>
    <property type="match status" value="1"/>
</dbReference>
<dbReference type="FunFam" id="1.10.3810.10:FF:000003">
    <property type="entry name" value="Penicillin-binding protein 1a"/>
    <property type="match status" value="1"/>
</dbReference>
<keyword evidence="15" id="KW-0378">Hydrolase</keyword>
<comment type="subcellular location">
    <subcellularLocation>
        <location evidence="2">Cell inner membrane</location>
        <topology evidence="2">Single-pass type II membrane protein</topology>
    </subcellularLocation>
</comment>
<keyword evidence="11" id="KW-0645">Protease</keyword>
<feature type="domain" description="Penicillin-binding protein OB-like" evidence="31">
    <location>
        <begin position="317"/>
        <end position="441"/>
    </location>
</feature>
<evidence type="ECO:0000256" key="17">
    <source>
        <dbReference type="ARBA" id="ARBA00022968"/>
    </source>
</evidence>
<evidence type="ECO:0000256" key="18">
    <source>
        <dbReference type="ARBA" id="ARBA00022984"/>
    </source>
</evidence>
<evidence type="ECO:0000256" key="24">
    <source>
        <dbReference type="ARBA" id="ARBA00034000"/>
    </source>
</evidence>
<comment type="pathway">
    <text evidence="27">Glycan biosynthesis.</text>
</comment>
<dbReference type="GO" id="GO:0008360">
    <property type="term" value="P:regulation of cell shape"/>
    <property type="evidence" value="ECO:0007669"/>
    <property type="project" value="UniProtKB-KW"/>
</dbReference>
<comment type="similarity">
    <text evidence="5">In the N-terminal section; belongs to the glycosyltransferase 51 family.</text>
</comment>
<dbReference type="GO" id="GO:0008658">
    <property type="term" value="F:penicillin binding"/>
    <property type="evidence" value="ECO:0007669"/>
    <property type="project" value="InterPro"/>
</dbReference>
<keyword evidence="10" id="KW-0121">Carboxypeptidase</keyword>
<dbReference type="InterPro" id="IPR050396">
    <property type="entry name" value="Glycosyltr_51/Transpeptidase"/>
</dbReference>
<dbReference type="Pfam" id="PF00912">
    <property type="entry name" value="Transgly"/>
    <property type="match status" value="1"/>
</dbReference>
<keyword evidence="21" id="KW-0046">Antibiotic resistance</keyword>
<dbReference type="GO" id="GO:0009002">
    <property type="term" value="F:serine-type D-Ala-D-Ala carboxypeptidase activity"/>
    <property type="evidence" value="ECO:0007669"/>
    <property type="project" value="UniProtKB-EC"/>
</dbReference>
<evidence type="ECO:0000256" key="13">
    <source>
        <dbReference type="ARBA" id="ARBA00022679"/>
    </source>
</evidence>
<dbReference type="Gene3D" id="3.40.710.10">
    <property type="entry name" value="DD-peptidase/beta-lactamase superfamily"/>
    <property type="match status" value="2"/>
</dbReference>
<dbReference type="AlphaFoldDB" id="A0A0M2V6C5"/>
<evidence type="ECO:0000256" key="12">
    <source>
        <dbReference type="ARBA" id="ARBA00022676"/>
    </source>
</evidence>
<comment type="catalytic activity">
    <reaction evidence="24">
        <text>Preferential cleavage: (Ac)2-L-Lys-D-Ala-|-D-Ala. Also transpeptidation of peptidyl-alanyl moieties that are N-acyl substituents of D-alanine.</text>
        <dbReference type="EC" id="3.4.16.4"/>
    </reaction>
</comment>
<dbReference type="InterPro" id="IPR001460">
    <property type="entry name" value="PCN-bd_Tpept"/>
</dbReference>
<keyword evidence="12" id="KW-0328">Glycosyltransferase</keyword>
<evidence type="ECO:0000256" key="27">
    <source>
        <dbReference type="ARBA" id="ARBA00060592"/>
    </source>
</evidence>
<dbReference type="NCBIfam" id="TIGR02074">
    <property type="entry name" value="PBP_1a_fam"/>
    <property type="match status" value="1"/>
</dbReference>
<evidence type="ECO:0000256" key="16">
    <source>
        <dbReference type="ARBA" id="ARBA00022960"/>
    </source>
</evidence>
<dbReference type="InterPro" id="IPR012338">
    <property type="entry name" value="Beta-lactam/transpept-like"/>
</dbReference>
<dbReference type="GO" id="GO:0008955">
    <property type="term" value="F:peptidoglycan glycosyltransferase activity"/>
    <property type="evidence" value="ECO:0007669"/>
    <property type="project" value="UniProtKB-EC"/>
</dbReference>
<dbReference type="EC" id="2.4.99.28" evidence="25"/>
<evidence type="ECO:0000256" key="25">
    <source>
        <dbReference type="ARBA" id="ARBA00044770"/>
    </source>
</evidence>
<evidence type="ECO:0000259" key="31">
    <source>
        <dbReference type="Pfam" id="PF17092"/>
    </source>
</evidence>
<dbReference type="InterPro" id="IPR036950">
    <property type="entry name" value="PBP_transglycosylase"/>
</dbReference>
<dbReference type="OrthoDB" id="9766909at2"/>
<comment type="function">
    <text evidence="1">Cell wall formation. Synthesis of cross-linked peptidoglycan from the lipid intermediates. The enzyme has a penicillin-insensitive transglycosylase N-terminal domain (formation of linear glycan strands) and a penicillin-sensitive transpeptidase C-terminal domain (cross-linking of the peptide subunits).</text>
</comment>
<comment type="pathway">
    <text evidence="3">Cell wall biogenesis; peptidoglycan biosynthesis.</text>
</comment>
<keyword evidence="22" id="KW-0511">Multifunctional enzyme</keyword>
<evidence type="ECO:0000256" key="15">
    <source>
        <dbReference type="ARBA" id="ARBA00022801"/>
    </source>
</evidence>
<dbReference type="Pfam" id="PF00905">
    <property type="entry name" value="Transpeptidase"/>
    <property type="match status" value="1"/>
</dbReference>
<evidence type="ECO:0000256" key="2">
    <source>
        <dbReference type="ARBA" id="ARBA00004249"/>
    </source>
</evidence>
<evidence type="ECO:0000256" key="28">
    <source>
        <dbReference type="SAM" id="Phobius"/>
    </source>
</evidence>
<gene>
    <name evidence="32" type="ORF">WG68_06405</name>
</gene>
<evidence type="ECO:0000256" key="8">
    <source>
        <dbReference type="ARBA" id="ARBA00022475"/>
    </source>
</evidence>
<dbReference type="PANTHER" id="PTHR32282:SF27">
    <property type="entry name" value="PENICILLIN-BINDING PROTEIN 1A"/>
    <property type="match status" value="1"/>
</dbReference>
<feature type="domain" description="Glycosyl transferase family 51" evidence="30">
    <location>
        <begin position="54"/>
        <end position="229"/>
    </location>
</feature>
<feature type="transmembrane region" description="Helical" evidence="28">
    <location>
        <begin position="7"/>
        <end position="29"/>
    </location>
</feature>
<keyword evidence="8" id="KW-1003">Cell membrane</keyword>
<keyword evidence="17" id="KW-0735">Signal-anchor</keyword>
<comment type="similarity">
    <text evidence="4">In the C-terminal section; belongs to the transpeptidase family.</text>
</comment>
<evidence type="ECO:0000256" key="11">
    <source>
        <dbReference type="ARBA" id="ARBA00022670"/>
    </source>
</evidence>
<dbReference type="GO" id="GO:0009252">
    <property type="term" value="P:peptidoglycan biosynthetic process"/>
    <property type="evidence" value="ECO:0007669"/>
    <property type="project" value="UniProtKB-UniPathway"/>
</dbReference>
<keyword evidence="13" id="KW-0808">Transferase</keyword>
<evidence type="ECO:0000256" key="22">
    <source>
        <dbReference type="ARBA" id="ARBA00023268"/>
    </source>
</evidence>
<dbReference type="GO" id="GO:0030288">
    <property type="term" value="C:outer membrane-bounded periplasmic space"/>
    <property type="evidence" value="ECO:0007669"/>
    <property type="project" value="TreeGrafter"/>
</dbReference>
<comment type="catalytic activity">
    <reaction evidence="26">
        <text>[GlcNAc-(1-&gt;4)-Mur2Ac(oyl-L-Ala-gamma-D-Glu-L-Lys-D-Ala-D-Ala)](n)-di-trans,octa-cis-undecaprenyl diphosphate + beta-D-GlcNAc-(1-&gt;4)-Mur2Ac(oyl-L-Ala-gamma-D-Glu-L-Lys-D-Ala-D-Ala)-di-trans,octa-cis-undecaprenyl diphosphate = [GlcNAc-(1-&gt;4)-Mur2Ac(oyl-L-Ala-gamma-D-Glu-L-Lys-D-Ala-D-Ala)](n+1)-di-trans,octa-cis-undecaprenyl diphosphate + di-trans,octa-cis-undecaprenyl diphosphate + H(+)</text>
        <dbReference type="Rhea" id="RHEA:23708"/>
        <dbReference type="Rhea" id="RHEA-COMP:9602"/>
        <dbReference type="Rhea" id="RHEA-COMP:9603"/>
        <dbReference type="ChEBI" id="CHEBI:15378"/>
        <dbReference type="ChEBI" id="CHEBI:58405"/>
        <dbReference type="ChEBI" id="CHEBI:60033"/>
        <dbReference type="ChEBI" id="CHEBI:78435"/>
        <dbReference type="EC" id="2.4.99.28"/>
    </reaction>
</comment>
<keyword evidence="23" id="KW-0961">Cell wall biogenesis/degradation</keyword>
<evidence type="ECO:0000313" key="32">
    <source>
        <dbReference type="EMBL" id="KKO46392.1"/>
    </source>
</evidence>
<dbReference type="InterPro" id="IPR023346">
    <property type="entry name" value="Lysozyme-like_dom_sf"/>
</dbReference>
<evidence type="ECO:0000256" key="9">
    <source>
        <dbReference type="ARBA" id="ARBA00022519"/>
    </source>
</evidence>
<organism evidence="32 33">
    <name type="scientific">Arsukibacterium ikkense</name>
    <dbReference type="NCBI Taxonomy" id="336831"/>
    <lineage>
        <taxon>Bacteria</taxon>
        <taxon>Pseudomonadati</taxon>
        <taxon>Pseudomonadota</taxon>
        <taxon>Gammaproteobacteria</taxon>
        <taxon>Chromatiales</taxon>
        <taxon>Chromatiaceae</taxon>
        <taxon>Arsukibacterium</taxon>
    </lineage>
</organism>
<name>A0A0M2V6C5_9GAMM</name>
<dbReference type="GO" id="GO:0006508">
    <property type="term" value="P:proteolysis"/>
    <property type="evidence" value="ECO:0007669"/>
    <property type="project" value="UniProtKB-KW"/>
</dbReference>
<evidence type="ECO:0000313" key="33">
    <source>
        <dbReference type="Proteomes" id="UP000034228"/>
    </source>
</evidence>
<dbReference type="EMBL" id="LAHO01000004">
    <property type="protein sequence ID" value="KKO46392.1"/>
    <property type="molecule type" value="Genomic_DNA"/>
</dbReference>
<dbReference type="GO" id="GO:0005886">
    <property type="term" value="C:plasma membrane"/>
    <property type="evidence" value="ECO:0007669"/>
    <property type="project" value="UniProtKB-SubCell"/>
</dbReference>
<keyword evidence="33" id="KW-1185">Reference proteome</keyword>
<reference evidence="32 33" key="1">
    <citation type="submission" date="2015-03" db="EMBL/GenBank/DDBJ databases">
        <title>Draft genome sequences of two protease-producing strains of Arsukibacterium isolated from two cold and alkaline environments.</title>
        <authorList>
            <person name="Lylloff J.E."/>
            <person name="Skov L.B."/>
            <person name="Jepsen M."/>
            <person name="Hallin P.F."/>
            <person name="Sorensen S.J."/>
            <person name="Stougaard P."/>
            <person name="Glaring M.A."/>
        </authorList>
    </citation>
    <scope>NUCLEOTIDE SEQUENCE [LARGE SCALE GENOMIC DNA]</scope>
    <source>
        <strain evidence="32 33">GCM72</strain>
    </source>
</reference>
<evidence type="ECO:0000256" key="14">
    <source>
        <dbReference type="ARBA" id="ARBA00022692"/>
    </source>
</evidence>
<evidence type="ECO:0000256" key="10">
    <source>
        <dbReference type="ARBA" id="ARBA00022645"/>
    </source>
</evidence>
<protein>
    <recommendedName>
        <fullName evidence="7">Penicillin-binding protein 1A</fullName>
        <ecNumber evidence="25">2.4.99.28</ecNumber>
        <ecNumber evidence="6">3.4.16.4</ecNumber>
    </recommendedName>
</protein>
<keyword evidence="16" id="KW-0133">Cell shape</keyword>
<dbReference type="FunFam" id="3.40.710.10:FF:000010">
    <property type="entry name" value="Penicillin-binding protein 1A"/>
    <property type="match status" value="1"/>
</dbReference>
<evidence type="ECO:0000259" key="30">
    <source>
        <dbReference type="Pfam" id="PF00912"/>
    </source>
</evidence>
<dbReference type="GO" id="GO:0071555">
    <property type="term" value="P:cell wall organization"/>
    <property type="evidence" value="ECO:0007669"/>
    <property type="project" value="UniProtKB-KW"/>
</dbReference>
<evidence type="ECO:0000256" key="19">
    <source>
        <dbReference type="ARBA" id="ARBA00022989"/>
    </source>
</evidence>